<dbReference type="EMBL" id="JADLZT010000007">
    <property type="protein sequence ID" value="MBF6025190.1"/>
    <property type="molecule type" value="Genomic_DNA"/>
</dbReference>
<comment type="caution">
    <text evidence="2">The sequence shown here is derived from an EMBL/GenBank/DDBJ whole genome shotgun (WGS) entry which is preliminary data.</text>
</comment>
<feature type="signal peptide" evidence="1">
    <location>
        <begin position="1"/>
        <end position="20"/>
    </location>
</feature>
<name>A0ABS0B866_9GAMM</name>
<dbReference type="Proteomes" id="UP001429984">
    <property type="component" value="Unassembled WGS sequence"/>
</dbReference>
<organism evidence="2 3">
    <name type="scientific">Lysobacter niastensis</name>
    <dbReference type="NCBI Taxonomy" id="380629"/>
    <lineage>
        <taxon>Bacteria</taxon>
        <taxon>Pseudomonadati</taxon>
        <taxon>Pseudomonadota</taxon>
        <taxon>Gammaproteobacteria</taxon>
        <taxon>Lysobacterales</taxon>
        <taxon>Lysobacteraceae</taxon>
        <taxon>Lysobacter</taxon>
    </lineage>
</organism>
<dbReference type="InterPro" id="IPR018550">
    <property type="entry name" value="Lipid-A_deacylase-rel"/>
</dbReference>
<dbReference type="RefSeq" id="WP_194931788.1">
    <property type="nucleotide sequence ID" value="NZ_JADLZT010000007.1"/>
</dbReference>
<dbReference type="Gene3D" id="2.40.160.20">
    <property type="match status" value="1"/>
</dbReference>
<protein>
    <submittedName>
        <fullName evidence="2">Acyloxyacyl hydrolase</fullName>
    </submittedName>
</protein>
<feature type="chain" id="PRO_5046776526" evidence="1">
    <location>
        <begin position="21"/>
        <end position="149"/>
    </location>
</feature>
<evidence type="ECO:0000313" key="3">
    <source>
        <dbReference type="Proteomes" id="UP001429984"/>
    </source>
</evidence>
<evidence type="ECO:0000256" key="1">
    <source>
        <dbReference type="SAM" id="SignalP"/>
    </source>
</evidence>
<gene>
    <name evidence="2" type="ORF">IU514_14245</name>
</gene>
<evidence type="ECO:0000313" key="2">
    <source>
        <dbReference type="EMBL" id="MBF6025190.1"/>
    </source>
</evidence>
<accession>A0ABS0B866</accession>
<reference evidence="2 3" key="1">
    <citation type="submission" date="2020-11" db="EMBL/GenBank/DDBJ databases">
        <title>Draft Genome Sequence and Secondary Metabolite Biosynthetic Potential of the Lysobacter niastensis Type strain DSM 18481.</title>
        <authorList>
            <person name="Turrini P."/>
            <person name="Artuso I."/>
            <person name="Tescari M."/>
            <person name="Lugli G.A."/>
            <person name="Frangipani E."/>
            <person name="Ventura M."/>
            <person name="Visca P."/>
        </authorList>
    </citation>
    <scope>NUCLEOTIDE SEQUENCE [LARGE SCALE GENOMIC DNA]</scope>
    <source>
        <strain evidence="2 3">DSM 18481</strain>
    </source>
</reference>
<keyword evidence="2" id="KW-0378">Hydrolase</keyword>
<dbReference type="Pfam" id="PF09411">
    <property type="entry name" value="PagL"/>
    <property type="match status" value="1"/>
</dbReference>
<keyword evidence="3" id="KW-1185">Reference proteome</keyword>
<dbReference type="GO" id="GO:0016787">
    <property type="term" value="F:hydrolase activity"/>
    <property type="evidence" value="ECO:0007669"/>
    <property type="project" value="UniProtKB-KW"/>
</dbReference>
<keyword evidence="1" id="KW-0732">Signal</keyword>
<proteinExistence type="predicted"/>
<sequence length="149" mass="16107">MSRVATLVLLVAILCGSALAAARAEVRVSGGVAKDYDDENAVVLAVAWLSDHAHPWEVMIGHVGERDRAEIPAAAYLALSKRFYWRQWFVSGGVALVSVDNDTLSGHGQFLTAIGRDFGRVNVSLRHLSNGSTQGRNRGETFLLAEIAF</sequence>